<dbReference type="Gene3D" id="3.40.630.30">
    <property type="match status" value="1"/>
</dbReference>
<dbReference type="SUPFAM" id="SSF55729">
    <property type="entry name" value="Acyl-CoA N-acyltransferases (Nat)"/>
    <property type="match status" value="1"/>
</dbReference>
<comment type="caution">
    <text evidence="2">The sequence shown here is derived from an EMBL/GenBank/DDBJ whole genome shotgun (WGS) entry which is preliminary data.</text>
</comment>
<dbReference type="RefSeq" id="WP_173137190.1">
    <property type="nucleotide sequence ID" value="NZ_JABMKX010000011.1"/>
</dbReference>
<feature type="domain" description="N-acetyltransferase" evidence="1">
    <location>
        <begin position="22"/>
        <end position="176"/>
    </location>
</feature>
<protein>
    <submittedName>
        <fullName evidence="2">GNAT family N-acetyltransferase</fullName>
    </submittedName>
</protein>
<dbReference type="Pfam" id="PF13302">
    <property type="entry name" value="Acetyltransf_3"/>
    <property type="match status" value="1"/>
</dbReference>
<sequence>MKYYKKLIGEKCYLTSVASDDAESWTCWFNDLEVTVPLGNEAYIPTSLDKEREGIEHALKSGAHMFSIVDLQSDIAIGRCLLFDVNLIDRNAKLGIFIGNKEFWGKGFGSDALRLLLDYGFNLLNLNNIMLGAFAFNERAIQCYKKVGFKEIGRRRQARIIGGVKYDSVLMDMLAEEFESIFVKPIIASSSAGH</sequence>
<dbReference type="InterPro" id="IPR016181">
    <property type="entry name" value="Acyl_CoA_acyltransferase"/>
</dbReference>
<name>A0ABX2DSU9_9BACL</name>
<dbReference type="PROSITE" id="PS51186">
    <property type="entry name" value="GNAT"/>
    <property type="match status" value="1"/>
</dbReference>
<evidence type="ECO:0000313" key="3">
    <source>
        <dbReference type="Proteomes" id="UP000711047"/>
    </source>
</evidence>
<keyword evidence="3" id="KW-1185">Reference proteome</keyword>
<accession>A0ABX2DSU9</accession>
<dbReference type="PANTHER" id="PTHR43415:SF3">
    <property type="entry name" value="GNAT-FAMILY ACETYLTRANSFERASE"/>
    <property type="match status" value="1"/>
</dbReference>
<evidence type="ECO:0000313" key="2">
    <source>
        <dbReference type="EMBL" id="NQX47742.1"/>
    </source>
</evidence>
<evidence type="ECO:0000259" key="1">
    <source>
        <dbReference type="PROSITE" id="PS51186"/>
    </source>
</evidence>
<organism evidence="2 3">
    <name type="scientific">Paenibacillus tritici</name>
    <dbReference type="NCBI Taxonomy" id="1873425"/>
    <lineage>
        <taxon>Bacteria</taxon>
        <taxon>Bacillati</taxon>
        <taxon>Bacillota</taxon>
        <taxon>Bacilli</taxon>
        <taxon>Bacillales</taxon>
        <taxon>Paenibacillaceae</taxon>
        <taxon>Paenibacillus</taxon>
    </lineage>
</organism>
<dbReference type="EMBL" id="JABMKX010000011">
    <property type="protein sequence ID" value="NQX47742.1"/>
    <property type="molecule type" value="Genomic_DNA"/>
</dbReference>
<proteinExistence type="predicted"/>
<dbReference type="Proteomes" id="UP000711047">
    <property type="component" value="Unassembled WGS sequence"/>
</dbReference>
<gene>
    <name evidence="2" type="ORF">HQN87_20675</name>
</gene>
<dbReference type="InterPro" id="IPR000182">
    <property type="entry name" value="GNAT_dom"/>
</dbReference>
<dbReference type="PANTHER" id="PTHR43415">
    <property type="entry name" value="SPERMIDINE N(1)-ACETYLTRANSFERASE"/>
    <property type="match status" value="1"/>
</dbReference>
<reference evidence="2 3" key="1">
    <citation type="submission" date="2020-05" db="EMBL/GenBank/DDBJ databases">
        <title>Paenibacillus glebae, sp. nov., Paenibacillus humi sp. nov., Paenibacillus pedi sp. nov., Paenibacillus terrestris sp. nov. and Paenibacillus terricola sp. nov., isolated from a forest top soil sample.</title>
        <authorList>
            <person name="Qi S."/>
            <person name="Carlier A."/>
            <person name="Cnockaert M."/>
            <person name="Vandamme P."/>
        </authorList>
    </citation>
    <scope>NUCLEOTIDE SEQUENCE [LARGE SCALE GENOMIC DNA]</scope>
    <source>
        <strain evidence="2 3">LMG 29502</strain>
    </source>
</reference>